<reference evidence="2 3" key="1">
    <citation type="submission" date="2020-08" db="EMBL/GenBank/DDBJ databases">
        <title>Genome sequence of Hymenobacter qilianensis JCM 19763T.</title>
        <authorList>
            <person name="Hyun D.-W."/>
            <person name="Bae J.-W."/>
        </authorList>
    </citation>
    <scope>NUCLEOTIDE SEQUENCE [LARGE SCALE GENOMIC DNA]</scope>
    <source>
        <strain evidence="2 3">JCM 19763</strain>
    </source>
</reference>
<keyword evidence="1" id="KW-0812">Transmembrane</keyword>
<evidence type="ECO:0000256" key="1">
    <source>
        <dbReference type="SAM" id="Phobius"/>
    </source>
</evidence>
<evidence type="ECO:0000313" key="2">
    <source>
        <dbReference type="EMBL" id="QNP52367.1"/>
    </source>
</evidence>
<organism evidence="2 3">
    <name type="scientific">Hymenobacter qilianensis</name>
    <dbReference type="NCBI Taxonomy" id="1385715"/>
    <lineage>
        <taxon>Bacteria</taxon>
        <taxon>Pseudomonadati</taxon>
        <taxon>Bacteroidota</taxon>
        <taxon>Cytophagia</taxon>
        <taxon>Cytophagales</taxon>
        <taxon>Hymenobacteraceae</taxon>
        <taxon>Hymenobacter</taxon>
    </lineage>
</organism>
<dbReference type="KEGG" id="hqi:H9L05_00745"/>
<protein>
    <submittedName>
        <fullName evidence="2">Uncharacterized protein</fullName>
    </submittedName>
</protein>
<gene>
    <name evidence="2" type="ORF">H9L05_00745</name>
</gene>
<name>A0A7H0GVQ1_9BACT</name>
<feature type="transmembrane region" description="Helical" evidence="1">
    <location>
        <begin position="12"/>
        <end position="31"/>
    </location>
</feature>
<dbReference type="EMBL" id="CP060784">
    <property type="protein sequence ID" value="QNP52367.1"/>
    <property type="molecule type" value="Genomic_DNA"/>
</dbReference>
<dbReference type="Proteomes" id="UP000516093">
    <property type="component" value="Chromosome"/>
</dbReference>
<keyword evidence="3" id="KW-1185">Reference proteome</keyword>
<keyword evidence="1" id="KW-0472">Membrane</keyword>
<sequence length="91" mass="10126">MQKNTRHQALTYLLIATLVLSAGLNCYLLSWRTTQPATPALTEEPDATETAAELQLTQRLLARCQAEQHRKDSLLGYMPPATAEPLAQFND</sequence>
<dbReference type="RefSeq" id="WP_187732624.1">
    <property type="nucleotide sequence ID" value="NZ_BMFN01000002.1"/>
</dbReference>
<proteinExistence type="predicted"/>
<keyword evidence="1" id="KW-1133">Transmembrane helix</keyword>
<accession>A0A7H0GVQ1</accession>
<evidence type="ECO:0000313" key="3">
    <source>
        <dbReference type="Proteomes" id="UP000516093"/>
    </source>
</evidence>
<dbReference type="AlphaFoldDB" id="A0A7H0GVQ1"/>